<keyword evidence="10" id="KW-1185">Reference proteome</keyword>
<dbReference type="SUPFAM" id="SSF53649">
    <property type="entry name" value="Alkaline phosphatase-like"/>
    <property type="match status" value="1"/>
</dbReference>
<evidence type="ECO:0000256" key="7">
    <source>
        <dbReference type="SAM" id="Phobius"/>
    </source>
</evidence>
<feature type="transmembrane region" description="Helical" evidence="7">
    <location>
        <begin position="62"/>
        <end position="83"/>
    </location>
</feature>
<keyword evidence="6 7" id="KW-0472">Membrane</keyword>
<protein>
    <recommendedName>
        <fullName evidence="8">Sulfatase N-terminal domain-containing protein</fullName>
    </recommendedName>
</protein>
<dbReference type="KEGG" id="ahb:bsdtb5_01860"/>
<dbReference type="PANTHER" id="PTHR47371">
    <property type="entry name" value="LIPOTEICHOIC ACID SYNTHASE"/>
    <property type="match status" value="1"/>
</dbReference>
<evidence type="ECO:0000256" key="2">
    <source>
        <dbReference type="ARBA" id="ARBA00004936"/>
    </source>
</evidence>
<organism evidence="9 10">
    <name type="scientific">Anaeromicropila herbilytica</name>
    <dbReference type="NCBI Taxonomy" id="2785025"/>
    <lineage>
        <taxon>Bacteria</taxon>
        <taxon>Bacillati</taxon>
        <taxon>Bacillota</taxon>
        <taxon>Clostridia</taxon>
        <taxon>Lachnospirales</taxon>
        <taxon>Lachnospiraceae</taxon>
        <taxon>Anaeromicropila</taxon>
    </lineage>
</organism>
<dbReference type="EMBL" id="AP024169">
    <property type="protein sequence ID" value="BCN28891.1"/>
    <property type="molecule type" value="Genomic_DNA"/>
</dbReference>
<dbReference type="AlphaFoldDB" id="A0A7R7EHR0"/>
<dbReference type="CDD" id="cd16015">
    <property type="entry name" value="LTA_synthase"/>
    <property type="match status" value="1"/>
</dbReference>
<feature type="transmembrane region" description="Helical" evidence="7">
    <location>
        <begin position="35"/>
        <end position="55"/>
    </location>
</feature>
<evidence type="ECO:0000259" key="8">
    <source>
        <dbReference type="Pfam" id="PF00884"/>
    </source>
</evidence>
<keyword evidence="3" id="KW-1003">Cell membrane</keyword>
<dbReference type="PANTHER" id="PTHR47371:SF3">
    <property type="entry name" value="PHOSPHOGLYCEROL TRANSFERASE I"/>
    <property type="match status" value="1"/>
</dbReference>
<feature type="transmembrane region" description="Helical" evidence="7">
    <location>
        <begin position="12"/>
        <end position="29"/>
    </location>
</feature>
<comment type="pathway">
    <text evidence="2">Cell wall biogenesis; lipoteichoic acid biosynthesis.</text>
</comment>
<evidence type="ECO:0000256" key="5">
    <source>
        <dbReference type="ARBA" id="ARBA00022989"/>
    </source>
</evidence>
<reference evidence="9 10" key="1">
    <citation type="submission" date="2020-11" db="EMBL/GenBank/DDBJ databases">
        <title>Draft genome sequencing of a Lachnospiraceae strain isolated from anoxic soil subjected to BSD treatment.</title>
        <authorList>
            <person name="Uek A."/>
            <person name="Tonouchi A."/>
        </authorList>
    </citation>
    <scope>NUCLEOTIDE SEQUENCE [LARGE SCALE GENOMIC DNA]</scope>
    <source>
        <strain evidence="9 10">TB5</strain>
    </source>
</reference>
<comment type="subcellular location">
    <subcellularLocation>
        <location evidence="1">Cell membrane</location>
        <topology evidence="1">Multi-pass membrane protein</topology>
    </subcellularLocation>
</comment>
<evidence type="ECO:0000313" key="9">
    <source>
        <dbReference type="EMBL" id="BCN28891.1"/>
    </source>
</evidence>
<dbReference type="Gene3D" id="3.30.1120.170">
    <property type="match status" value="1"/>
</dbReference>
<evidence type="ECO:0000313" key="10">
    <source>
        <dbReference type="Proteomes" id="UP000595897"/>
    </source>
</evidence>
<proteinExistence type="predicted"/>
<feature type="domain" description="Sulfatase N-terminal" evidence="8">
    <location>
        <begin position="242"/>
        <end position="553"/>
    </location>
</feature>
<dbReference type="Pfam" id="PF00884">
    <property type="entry name" value="Sulfatase"/>
    <property type="match status" value="1"/>
</dbReference>
<gene>
    <name evidence="9" type="ORF">bsdtb5_01860</name>
</gene>
<accession>A0A7R7EHR0</accession>
<dbReference type="InterPro" id="IPR000917">
    <property type="entry name" value="Sulfatase_N"/>
</dbReference>
<evidence type="ECO:0000256" key="1">
    <source>
        <dbReference type="ARBA" id="ARBA00004651"/>
    </source>
</evidence>
<sequence length="640" mass="74498">MSSFIKQNRIVVIYGILSIALELWSLLFFDCAPYITHPIFPILCLGFQLYTLFLIPRKRVRAWMSFIFLFLQSILIIGCYYLYYSNGTIFEISMINQRNDAYATVEEFYVAPALLSGCIVILVSYLVFLILHTKKCDKIGILKESNKKRKKRIALGMYLLLIIMVLAIPLSDKYVNSTTNYKAILYNSNSSYQKLGVTGNFIYEMLHGNTKVDTSNLAGLEKSIYAKRCDISKYNGISKGNNLIMILAESFEWYPMSMYSKELTAKIYPNLTKLKNESVLCTNFYSREKTDTAEALTLIGSNPTGKYVDYDFPDNQYPYSLPNLFRREAIKEGDTDVRVTSFHQNTGNFYNRNQEHRSFGFDDLVDIKDMKKYGVKNTWFSIKHERNLDSQTVSAMKDEMIPKDNRFFSYWITFSTHGFYKERENLKEYYNIFDKLEVFPKGNSNQNYLRTYAAAVADLDKAIGIMFNDLKKKGLLDTTTVLLVADHNTYYNGLSNYAKKIDTKFEPELYRVPMMIYDQKLVKVMNQEHEGRCITKFTTTSDVIPTVFDLLQIPAWDNLYLGSTIFNKEKESIIYSRAYNIFITDKYIGYSLNNLRYKAAKANQKTKADFEKRALKHLGKLERIDKIFYSNYFSKHPYNP</sequence>
<evidence type="ECO:0000256" key="4">
    <source>
        <dbReference type="ARBA" id="ARBA00022692"/>
    </source>
</evidence>
<feature type="transmembrane region" description="Helical" evidence="7">
    <location>
        <begin position="108"/>
        <end position="131"/>
    </location>
</feature>
<dbReference type="Proteomes" id="UP000595897">
    <property type="component" value="Chromosome"/>
</dbReference>
<evidence type="ECO:0000256" key="6">
    <source>
        <dbReference type="ARBA" id="ARBA00023136"/>
    </source>
</evidence>
<keyword evidence="4 7" id="KW-0812">Transmembrane</keyword>
<feature type="transmembrane region" description="Helical" evidence="7">
    <location>
        <begin position="152"/>
        <end position="170"/>
    </location>
</feature>
<dbReference type="InterPro" id="IPR017850">
    <property type="entry name" value="Alkaline_phosphatase_core_sf"/>
</dbReference>
<dbReference type="Gene3D" id="3.40.720.10">
    <property type="entry name" value="Alkaline Phosphatase, subunit A"/>
    <property type="match status" value="1"/>
</dbReference>
<evidence type="ECO:0000256" key="3">
    <source>
        <dbReference type="ARBA" id="ARBA00022475"/>
    </source>
</evidence>
<dbReference type="RefSeq" id="WP_271714196.1">
    <property type="nucleotide sequence ID" value="NZ_AP024169.1"/>
</dbReference>
<dbReference type="GO" id="GO:0005886">
    <property type="term" value="C:plasma membrane"/>
    <property type="evidence" value="ECO:0007669"/>
    <property type="project" value="UniProtKB-SubCell"/>
</dbReference>
<dbReference type="InterPro" id="IPR050448">
    <property type="entry name" value="OpgB/LTA_synthase_biosynth"/>
</dbReference>
<keyword evidence="5 7" id="KW-1133">Transmembrane helix</keyword>
<name>A0A7R7EHR0_9FIRM</name>